<dbReference type="RefSeq" id="WP_005553954.1">
    <property type="nucleotide sequence ID" value="NZ_AOIB01000013.1"/>
</dbReference>
<dbReference type="GO" id="GO:0046872">
    <property type="term" value="F:metal ion binding"/>
    <property type="evidence" value="ECO:0007669"/>
    <property type="project" value="UniProtKB-KW"/>
</dbReference>
<evidence type="ECO:0000256" key="11">
    <source>
        <dbReference type="SAM" id="Phobius"/>
    </source>
</evidence>
<feature type="transmembrane region" description="Helical" evidence="11">
    <location>
        <begin position="117"/>
        <end position="138"/>
    </location>
</feature>
<protein>
    <submittedName>
        <fullName evidence="13">Heat shock protein HtpX</fullName>
    </submittedName>
</protein>
<keyword evidence="5" id="KW-0479">Metal-binding</keyword>
<keyword evidence="7" id="KW-0862">Zinc</keyword>
<dbReference type="GO" id="GO:0004222">
    <property type="term" value="F:metalloendopeptidase activity"/>
    <property type="evidence" value="ECO:0007669"/>
    <property type="project" value="InterPro"/>
</dbReference>
<dbReference type="PATRIC" id="fig|1227497.3.peg.826"/>
<proteinExistence type="predicted"/>
<sequence length="542" mass="56954">MALASALCLLLVGVVVGAGLVLVAVPVAGFVWYAVDVLAFVLPVPVATVLAVAAVALSLFAVELALRSLRTARENADSVRSDPIAEGVVELGAYVLLLSSLLVALAVLPFAAGVLPAPVFAALVVFGAFYLLTISYVWAARVWVRSRSDDADRLERSAAGDQLLVAVLAVGYMSLAYSELFAVVLVVALVAIGLGAILAPGALDVARNRLVAYVEDGDEDVDPEKAYHGIAEEARQIAAGLERAPGPRPTLLVALVGAALLLGSYAATTIWPFEALAVAVGAVAASAFVGGHFVGAIRGEFGGNAAVLRNLELEGDLDRDSVAETTVDDRELADIRTTVARLAGQADVPVPDLRLVDRRTPTALAVGYRPATSTIVLSRGIVNSLEGREFEAVLAHELAHVANRDAAVLTALSAPGSVARTATGRYGFNPVLEPLAMLTNAVSRAAVAFVARGREYAADDAAVAITGDPAGLASALETLDTDLERRPESDLRERDVTAAFSIVPPPWEEQRFFDRTRRLVARGLFGTHPATERRIDRLRIRT</sequence>
<name>L9XFD7_9EURY</name>
<dbReference type="AlphaFoldDB" id="L9XFD7"/>
<comment type="cofactor">
    <cofactor evidence="1">
        <name>Zn(2+)</name>
        <dbReference type="ChEBI" id="CHEBI:29105"/>
    </cofactor>
</comment>
<evidence type="ECO:0000256" key="5">
    <source>
        <dbReference type="ARBA" id="ARBA00022723"/>
    </source>
</evidence>
<comment type="caution">
    <text evidence="13">The sequence shown here is derived from an EMBL/GenBank/DDBJ whole genome shotgun (WGS) entry which is preliminary data.</text>
</comment>
<evidence type="ECO:0000256" key="3">
    <source>
        <dbReference type="ARBA" id="ARBA00022670"/>
    </source>
</evidence>
<keyword evidence="14" id="KW-1185">Reference proteome</keyword>
<keyword evidence="10 11" id="KW-0472">Membrane</keyword>
<feature type="transmembrane region" description="Helical" evidence="11">
    <location>
        <begin position="251"/>
        <end position="271"/>
    </location>
</feature>
<keyword evidence="13" id="KW-0346">Stress response</keyword>
<feature type="transmembrane region" description="Helical" evidence="11">
    <location>
        <begin position="158"/>
        <end position="175"/>
    </location>
</feature>
<keyword evidence="8 11" id="KW-1133">Transmembrane helix</keyword>
<dbReference type="Proteomes" id="UP000011688">
    <property type="component" value="Unassembled WGS sequence"/>
</dbReference>
<feature type="domain" description="Peptidase M48" evidence="12">
    <location>
        <begin position="333"/>
        <end position="539"/>
    </location>
</feature>
<organism evidence="13 14">
    <name type="scientific">Natronococcus amylolyticus DSM 10524</name>
    <dbReference type="NCBI Taxonomy" id="1227497"/>
    <lineage>
        <taxon>Archaea</taxon>
        <taxon>Methanobacteriati</taxon>
        <taxon>Methanobacteriota</taxon>
        <taxon>Stenosarchaea group</taxon>
        <taxon>Halobacteria</taxon>
        <taxon>Halobacteriales</taxon>
        <taxon>Natrialbaceae</taxon>
        <taxon>Natronococcus</taxon>
    </lineage>
</organism>
<keyword evidence="4 11" id="KW-0812">Transmembrane</keyword>
<reference evidence="13 14" key="1">
    <citation type="journal article" date="2014" name="PLoS Genet.">
        <title>Phylogenetically driven sequencing of extremely halophilic archaea reveals strategies for static and dynamic osmo-response.</title>
        <authorList>
            <person name="Becker E.A."/>
            <person name="Seitzer P.M."/>
            <person name="Tritt A."/>
            <person name="Larsen D."/>
            <person name="Krusor M."/>
            <person name="Yao A.I."/>
            <person name="Wu D."/>
            <person name="Madern D."/>
            <person name="Eisen J.A."/>
            <person name="Darling A.E."/>
            <person name="Facciotti M.T."/>
        </authorList>
    </citation>
    <scope>NUCLEOTIDE SEQUENCE [LARGE SCALE GENOMIC DNA]</scope>
    <source>
        <strain evidence="13 14">DSM 10524</strain>
    </source>
</reference>
<evidence type="ECO:0000256" key="6">
    <source>
        <dbReference type="ARBA" id="ARBA00022801"/>
    </source>
</evidence>
<evidence type="ECO:0000256" key="8">
    <source>
        <dbReference type="ARBA" id="ARBA00022989"/>
    </source>
</evidence>
<keyword evidence="6" id="KW-0378">Hydrolase</keyword>
<accession>L9XFD7</accession>
<evidence type="ECO:0000256" key="1">
    <source>
        <dbReference type="ARBA" id="ARBA00001947"/>
    </source>
</evidence>
<feature type="transmembrane region" description="Helical" evidence="11">
    <location>
        <begin position="277"/>
        <end position="297"/>
    </location>
</feature>
<evidence type="ECO:0000256" key="7">
    <source>
        <dbReference type="ARBA" id="ARBA00022833"/>
    </source>
</evidence>
<feature type="transmembrane region" description="Helical" evidence="11">
    <location>
        <begin position="87"/>
        <end position="111"/>
    </location>
</feature>
<evidence type="ECO:0000256" key="9">
    <source>
        <dbReference type="ARBA" id="ARBA00023049"/>
    </source>
</evidence>
<evidence type="ECO:0000259" key="12">
    <source>
        <dbReference type="Pfam" id="PF01435"/>
    </source>
</evidence>
<feature type="transmembrane region" description="Helical" evidence="11">
    <location>
        <begin position="41"/>
        <end position="66"/>
    </location>
</feature>
<dbReference type="EMBL" id="AOIB01000013">
    <property type="protein sequence ID" value="ELY60430.1"/>
    <property type="molecule type" value="Genomic_DNA"/>
</dbReference>
<dbReference type="InterPro" id="IPR050083">
    <property type="entry name" value="HtpX_protease"/>
</dbReference>
<dbReference type="Pfam" id="PF01435">
    <property type="entry name" value="Peptidase_M48"/>
    <property type="match status" value="1"/>
</dbReference>
<keyword evidence="2" id="KW-1003">Cell membrane</keyword>
<feature type="transmembrane region" description="Helical" evidence="11">
    <location>
        <begin position="181"/>
        <end position="203"/>
    </location>
</feature>
<evidence type="ECO:0000313" key="13">
    <source>
        <dbReference type="EMBL" id="ELY60430.1"/>
    </source>
</evidence>
<dbReference type="OrthoDB" id="28389at2157"/>
<evidence type="ECO:0000256" key="4">
    <source>
        <dbReference type="ARBA" id="ARBA00022692"/>
    </source>
</evidence>
<gene>
    <name evidence="13" type="ORF">C491_04010</name>
</gene>
<keyword evidence="9" id="KW-0482">Metalloprotease</keyword>
<dbReference type="Gene3D" id="3.30.2010.10">
    <property type="entry name" value="Metalloproteases ('zincins'), catalytic domain"/>
    <property type="match status" value="1"/>
</dbReference>
<dbReference type="STRING" id="1227497.C491_04010"/>
<evidence type="ECO:0000313" key="14">
    <source>
        <dbReference type="Proteomes" id="UP000011688"/>
    </source>
</evidence>
<dbReference type="PANTHER" id="PTHR43221">
    <property type="entry name" value="PROTEASE HTPX"/>
    <property type="match status" value="1"/>
</dbReference>
<keyword evidence="3" id="KW-0645">Protease</keyword>
<dbReference type="eggNOG" id="arCOG01331">
    <property type="taxonomic scope" value="Archaea"/>
</dbReference>
<dbReference type="GO" id="GO:0006508">
    <property type="term" value="P:proteolysis"/>
    <property type="evidence" value="ECO:0007669"/>
    <property type="project" value="UniProtKB-KW"/>
</dbReference>
<dbReference type="InterPro" id="IPR001915">
    <property type="entry name" value="Peptidase_M48"/>
</dbReference>
<evidence type="ECO:0000256" key="2">
    <source>
        <dbReference type="ARBA" id="ARBA00022475"/>
    </source>
</evidence>
<evidence type="ECO:0000256" key="10">
    <source>
        <dbReference type="ARBA" id="ARBA00023136"/>
    </source>
</evidence>
<dbReference type="PANTHER" id="PTHR43221:SF2">
    <property type="entry name" value="PROTEASE HTPX HOMOLOG"/>
    <property type="match status" value="1"/>
</dbReference>